<reference evidence="1 2" key="1">
    <citation type="submission" date="2020-04" db="EMBL/GenBank/DDBJ databases">
        <authorList>
            <person name="Hitch T.C.A."/>
            <person name="Wylensek D."/>
            <person name="Clavel T."/>
        </authorList>
    </citation>
    <scope>NUCLEOTIDE SEQUENCE [LARGE SCALE GENOMIC DNA]</scope>
    <source>
        <strain evidence="1 2">BSM-383-APC-5F</strain>
    </source>
</reference>
<evidence type="ECO:0000313" key="1">
    <source>
        <dbReference type="EMBL" id="NME57222.1"/>
    </source>
</evidence>
<dbReference type="AlphaFoldDB" id="A0A848CK42"/>
<name>A0A848CK42_9FIRM</name>
<organism evidence="1 2">
    <name type="scientific">Dorea formicigenerans</name>
    <dbReference type="NCBI Taxonomy" id="39486"/>
    <lineage>
        <taxon>Bacteria</taxon>
        <taxon>Bacillati</taxon>
        <taxon>Bacillota</taxon>
        <taxon>Clostridia</taxon>
        <taxon>Lachnospirales</taxon>
        <taxon>Lachnospiraceae</taxon>
        <taxon>Dorea</taxon>
    </lineage>
</organism>
<protein>
    <submittedName>
        <fullName evidence="1">Uncharacterized protein</fullName>
    </submittedName>
</protein>
<evidence type="ECO:0000313" key="2">
    <source>
        <dbReference type="Proteomes" id="UP000580130"/>
    </source>
</evidence>
<proteinExistence type="predicted"/>
<comment type="caution">
    <text evidence="1">The sequence shown here is derived from an EMBL/GenBank/DDBJ whole genome shotgun (WGS) entry which is preliminary data.</text>
</comment>
<accession>A0A848CK42</accession>
<dbReference type="RefSeq" id="WP_168933591.1">
    <property type="nucleotide sequence ID" value="NZ_JABAFX010000014.1"/>
</dbReference>
<sequence length="126" mass="14938">MYIKIYNKSQLILLEQINPLFGKYRLPLELLTEVEKILACEKIGKKGFIAILLNPVKGDIQEILNVLDYYPQRLQLCSDVEQIDISDNGLWMTKRKHWYEDCFKVKGEKSKVFVVYSLRLKVYYDE</sequence>
<dbReference type="EMBL" id="JABAFX010000014">
    <property type="protein sequence ID" value="NME57222.1"/>
    <property type="molecule type" value="Genomic_DNA"/>
</dbReference>
<dbReference type="Proteomes" id="UP000580130">
    <property type="component" value="Unassembled WGS sequence"/>
</dbReference>
<gene>
    <name evidence="1" type="ORF">HF855_07210</name>
</gene>